<dbReference type="AlphaFoldDB" id="A0A7V7QJN4"/>
<dbReference type="SUPFAM" id="SSF109604">
    <property type="entry name" value="HD-domain/PDEase-like"/>
    <property type="match status" value="1"/>
</dbReference>
<gene>
    <name evidence="2" type="ORF">F7O84_09690</name>
</gene>
<evidence type="ECO:0000313" key="2">
    <source>
        <dbReference type="EMBL" id="KAB1437852.1"/>
    </source>
</evidence>
<dbReference type="SMART" id="SM00471">
    <property type="entry name" value="HDc"/>
    <property type="match status" value="1"/>
</dbReference>
<accession>A0A7V7QJN4</accession>
<comment type="caution">
    <text evidence="2">The sequence shown here is derived from an EMBL/GenBank/DDBJ whole genome shotgun (WGS) entry which is preliminary data.</text>
</comment>
<dbReference type="EMBL" id="WAGX01000005">
    <property type="protein sequence ID" value="KAB1437852.1"/>
    <property type="molecule type" value="Genomic_DNA"/>
</dbReference>
<dbReference type="Proteomes" id="UP000461768">
    <property type="component" value="Unassembled WGS sequence"/>
</dbReference>
<dbReference type="InterPro" id="IPR006674">
    <property type="entry name" value="HD_domain"/>
</dbReference>
<dbReference type="Gene3D" id="1.10.3210.10">
    <property type="entry name" value="Hypothetical protein af1432"/>
    <property type="match status" value="1"/>
</dbReference>
<organism evidence="2 3">
    <name type="scientific">Candidatus Galacturonatibacter soehngenii</name>
    <dbReference type="NCBI Taxonomy" id="2307010"/>
    <lineage>
        <taxon>Bacteria</taxon>
        <taxon>Bacillati</taxon>
        <taxon>Bacillota</taxon>
        <taxon>Clostridia</taxon>
        <taxon>Lachnospirales</taxon>
        <taxon>Lachnospiraceae</taxon>
        <taxon>Candidatus Galacturonatibacter</taxon>
    </lineage>
</organism>
<dbReference type="RefSeq" id="WP_151144383.1">
    <property type="nucleotide sequence ID" value="NZ_WAGX01000005.1"/>
</dbReference>
<feature type="domain" description="HD/PDEase" evidence="1">
    <location>
        <begin position="25"/>
        <end position="158"/>
    </location>
</feature>
<evidence type="ECO:0000259" key="1">
    <source>
        <dbReference type="SMART" id="SM00471"/>
    </source>
</evidence>
<dbReference type="InterPro" id="IPR006675">
    <property type="entry name" value="HDIG_dom"/>
</dbReference>
<name>A0A7V7QJN4_9FIRM</name>
<keyword evidence="3" id="KW-1185">Reference proteome</keyword>
<evidence type="ECO:0000313" key="3">
    <source>
        <dbReference type="Proteomes" id="UP000461768"/>
    </source>
</evidence>
<dbReference type="CDD" id="cd00077">
    <property type="entry name" value="HDc"/>
    <property type="match status" value="1"/>
</dbReference>
<dbReference type="OrthoDB" id="9797344at2"/>
<dbReference type="NCBIfam" id="TIGR00277">
    <property type="entry name" value="HDIG"/>
    <property type="match status" value="1"/>
</dbReference>
<dbReference type="Pfam" id="PF01966">
    <property type="entry name" value="HD"/>
    <property type="match status" value="1"/>
</dbReference>
<dbReference type="InterPro" id="IPR003607">
    <property type="entry name" value="HD/PDEase_dom"/>
</dbReference>
<reference evidence="2 3" key="2">
    <citation type="submission" date="2020-02" db="EMBL/GenBank/DDBJ databases">
        <title>Candidatus Galacturonibacter soehngenii shows hetero-acetogenic catabolism of galacturonic acid but lacks a canonical carbon monoxide dehydrogenase/acetyl-CoA synthase complex.</title>
        <authorList>
            <person name="Diender M."/>
            <person name="Stouten G.R."/>
            <person name="Petersen J.F."/>
            <person name="Nielsen P.H."/>
            <person name="Dueholm M.S."/>
            <person name="Pronk J.T."/>
            <person name="Van Loosdrecht M.C.M."/>
        </authorList>
    </citation>
    <scope>NUCLEOTIDE SEQUENCE [LARGE SCALE GENOMIC DNA]</scope>
    <source>
        <strain evidence="2">GalUA</strain>
    </source>
</reference>
<sequence>MLVEREKVKEVFDAYVKGYNDKDARIRLKIEHTYRVASLCERIARSLKCTKEEIDLAWLIGMLHDIGRFEQLKNYGTFMDAKSINHAHYGVLLLFEKGLIRQFIASSQYDIVIRKSIENHNIYILPNDLDDYTLHFCNIIRDADKIDILKVNALIPLETVYEFSEEEIKQSIVSNEVLESFYQHQAVKHNLKKTPLDHVVGHISLAFELIFPVSFAIVEEQGYLRQLLNFKPSNEIAIEQFEEIEKEMTNYCKLALELNGLNQ</sequence>
<reference evidence="2 3" key="1">
    <citation type="submission" date="2019-09" db="EMBL/GenBank/DDBJ databases">
        <authorList>
            <person name="Valk L.C."/>
        </authorList>
    </citation>
    <scope>NUCLEOTIDE SEQUENCE [LARGE SCALE GENOMIC DNA]</scope>
    <source>
        <strain evidence="2">GalUA</strain>
    </source>
</reference>
<proteinExistence type="predicted"/>
<protein>
    <submittedName>
        <fullName evidence="2">HD domain-containing protein</fullName>
    </submittedName>
</protein>